<proteinExistence type="predicted"/>
<dbReference type="WBParaSite" id="nRc.2.0.1.t37114-RA">
    <property type="protein sequence ID" value="nRc.2.0.1.t37114-RA"/>
    <property type="gene ID" value="nRc.2.0.1.g37114"/>
</dbReference>
<protein>
    <submittedName>
        <fullName evidence="3">Uncharacterized protein</fullName>
    </submittedName>
</protein>
<keyword evidence="2" id="KW-1185">Reference proteome</keyword>
<name>A0A915KGM9_ROMCU</name>
<accession>A0A915KGM9</accession>
<dbReference type="AlphaFoldDB" id="A0A915KGM9"/>
<reference evidence="3" key="1">
    <citation type="submission" date="2022-11" db="UniProtKB">
        <authorList>
            <consortium name="WormBaseParasite"/>
        </authorList>
    </citation>
    <scope>IDENTIFICATION</scope>
</reference>
<sequence>MTIDKRSRDLSSNFRASVMVRSSHETSLILTTASPSRIKRIISEQEIQSNVVISVKKPQAPAGARYHGTGAGAWDIPTFLLSSCFTYRSFLCEKMSRNRANSLRVPNEKWIRNYTTANRAKTIRFLTHVNKSAAGPPCKTSETTMEGSPLLK</sequence>
<organism evidence="2 3">
    <name type="scientific">Romanomermis culicivorax</name>
    <name type="common">Nematode worm</name>
    <dbReference type="NCBI Taxonomy" id="13658"/>
    <lineage>
        <taxon>Eukaryota</taxon>
        <taxon>Metazoa</taxon>
        <taxon>Ecdysozoa</taxon>
        <taxon>Nematoda</taxon>
        <taxon>Enoplea</taxon>
        <taxon>Dorylaimia</taxon>
        <taxon>Mermithida</taxon>
        <taxon>Mermithoidea</taxon>
        <taxon>Mermithidae</taxon>
        <taxon>Romanomermis</taxon>
    </lineage>
</organism>
<evidence type="ECO:0000313" key="3">
    <source>
        <dbReference type="WBParaSite" id="nRc.2.0.1.t37114-RA"/>
    </source>
</evidence>
<evidence type="ECO:0000313" key="2">
    <source>
        <dbReference type="Proteomes" id="UP000887565"/>
    </source>
</evidence>
<dbReference type="Proteomes" id="UP000887565">
    <property type="component" value="Unplaced"/>
</dbReference>
<evidence type="ECO:0000256" key="1">
    <source>
        <dbReference type="SAM" id="MobiDB-lite"/>
    </source>
</evidence>
<feature type="region of interest" description="Disordered" evidence="1">
    <location>
        <begin position="133"/>
        <end position="152"/>
    </location>
</feature>